<evidence type="ECO:0000313" key="1">
    <source>
        <dbReference type="EMBL" id="CAK9193998.1"/>
    </source>
</evidence>
<keyword evidence="2" id="KW-1185">Reference proteome</keyword>
<gene>
    <name evidence="1" type="ORF">CSSPTR1EN2_LOCUS2306</name>
</gene>
<reference evidence="1" key="1">
    <citation type="submission" date="2024-02" db="EMBL/GenBank/DDBJ databases">
        <authorList>
            <consortium name="ELIXIR-Norway"/>
            <consortium name="Elixir Norway"/>
        </authorList>
    </citation>
    <scope>NUCLEOTIDE SEQUENCE</scope>
</reference>
<accession>A0ABP0TDP5</accession>
<name>A0ABP0TDP5_9BRYO</name>
<evidence type="ECO:0008006" key="3">
    <source>
        <dbReference type="Google" id="ProtNLM"/>
    </source>
</evidence>
<dbReference type="EMBL" id="OZ019902">
    <property type="protein sequence ID" value="CAK9193998.1"/>
    <property type="molecule type" value="Genomic_DNA"/>
</dbReference>
<organism evidence="1 2">
    <name type="scientific">Sphagnum troendelagicum</name>
    <dbReference type="NCBI Taxonomy" id="128251"/>
    <lineage>
        <taxon>Eukaryota</taxon>
        <taxon>Viridiplantae</taxon>
        <taxon>Streptophyta</taxon>
        <taxon>Embryophyta</taxon>
        <taxon>Bryophyta</taxon>
        <taxon>Sphagnophytina</taxon>
        <taxon>Sphagnopsida</taxon>
        <taxon>Sphagnales</taxon>
        <taxon>Sphagnaceae</taxon>
        <taxon>Sphagnum</taxon>
    </lineage>
</organism>
<protein>
    <recommendedName>
        <fullName evidence="3">Vomeronasal type-1 receptor</fullName>
    </recommendedName>
</protein>
<sequence length="166" mass="18690">MCLISCWSSPQYQLLLLSPDNDIRSGQAALRLQSCLKSRPPTSDSSIATHACLASHLLLLTSSPPALPLLVYSTSVCSRLFHVFHVQLLSLDSRTQEAFHQQEDVCFDGLLLLAISTDAQHIHGHRHAIAERRFRGLVVVFSSRFFLTHIQKFHWGWADIIPAYNE</sequence>
<evidence type="ECO:0000313" key="2">
    <source>
        <dbReference type="Proteomes" id="UP001497512"/>
    </source>
</evidence>
<dbReference type="Proteomes" id="UP001497512">
    <property type="component" value="Chromosome 10"/>
</dbReference>
<proteinExistence type="predicted"/>